<comment type="caution">
    <text evidence="2">The sequence shown here is derived from an EMBL/GenBank/DDBJ whole genome shotgun (WGS) entry which is preliminary data.</text>
</comment>
<dbReference type="RefSeq" id="WP_181760761.1">
    <property type="nucleotide sequence ID" value="NZ_BMCR01000003.1"/>
</dbReference>
<organism evidence="2 3">
    <name type="scientific">Stappia taiwanensis</name>
    <dbReference type="NCBI Taxonomy" id="992267"/>
    <lineage>
        <taxon>Bacteria</taxon>
        <taxon>Pseudomonadati</taxon>
        <taxon>Pseudomonadota</taxon>
        <taxon>Alphaproteobacteria</taxon>
        <taxon>Hyphomicrobiales</taxon>
        <taxon>Stappiaceae</taxon>
        <taxon>Stappia</taxon>
    </lineage>
</organism>
<accession>A0A838XVB2</accession>
<dbReference type="Proteomes" id="UP000559404">
    <property type="component" value="Unassembled WGS sequence"/>
</dbReference>
<evidence type="ECO:0000313" key="3">
    <source>
        <dbReference type="Proteomes" id="UP000559404"/>
    </source>
</evidence>
<dbReference type="EMBL" id="JACEON010000012">
    <property type="protein sequence ID" value="MBA4612558.1"/>
    <property type="molecule type" value="Genomic_DNA"/>
</dbReference>
<evidence type="ECO:0000313" key="2">
    <source>
        <dbReference type="EMBL" id="MBA4612558.1"/>
    </source>
</evidence>
<dbReference type="AlphaFoldDB" id="A0A838XVB2"/>
<reference evidence="2 3" key="1">
    <citation type="submission" date="2020-07" db="EMBL/GenBank/DDBJ databases">
        <authorList>
            <person name="Li M."/>
        </authorList>
    </citation>
    <scope>NUCLEOTIDE SEQUENCE [LARGE SCALE GENOMIC DNA]</scope>
    <source>
        <strain evidence="2 3">DSM 23284</strain>
    </source>
</reference>
<proteinExistence type="predicted"/>
<evidence type="ECO:0000256" key="1">
    <source>
        <dbReference type="SAM" id="Phobius"/>
    </source>
</evidence>
<protein>
    <submittedName>
        <fullName evidence="2">Uncharacterized protein</fullName>
    </submittedName>
</protein>
<keyword evidence="1" id="KW-0812">Transmembrane</keyword>
<feature type="transmembrane region" description="Helical" evidence="1">
    <location>
        <begin position="70"/>
        <end position="93"/>
    </location>
</feature>
<name>A0A838XVB2_9HYPH</name>
<sequence>MIRFFLRLFGLALVAVALVTIVLDGTQTIAASAWSTTPLGQYWYQISPTSLNITQAAIQRHVNPVLWDPVLLTLLVQPVWVVAGPLGFLLLWLGERRWSRRRPEFV</sequence>
<gene>
    <name evidence="2" type="ORF">H1W37_12905</name>
</gene>
<reference evidence="2 3" key="2">
    <citation type="submission" date="2020-08" db="EMBL/GenBank/DDBJ databases">
        <title>Stappia taiwanensis sp. nov., isolated from a coastal thermal spring.</title>
        <authorList>
            <person name="Kampfer P."/>
        </authorList>
    </citation>
    <scope>NUCLEOTIDE SEQUENCE [LARGE SCALE GENOMIC DNA]</scope>
    <source>
        <strain evidence="2 3">DSM 23284</strain>
    </source>
</reference>
<keyword evidence="3" id="KW-1185">Reference proteome</keyword>
<keyword evidence="1" id="KW-1133">Transmembrane helix</keyword>
<keyword evidence="1" id="KW-0472">Membrane</keyword>